<sequence length="106" mass="11817">MYDHIRTIVCVIAVVRINPVTLVAYIAVERIKGGHQTEELTVSSITTGDERRRFLPQVHLDPSRSGNQGHRPTSSSPDINPSRRLLRASTELSTYDPAPETQRSPV</sequence>
<accession>A0A8J6HQH0</accession>
<reference evidence="3" key="2">
    <citation type="submission" date="2021-08" db="EMBL/GenBank/DDBJ databases">
        <authorList>
            <person name="Eriksson T."/>
        </authorList>
    </citation>
    <scope>NUCLEOTIDE SEQUENCE</scope>
    <source>
        <strain evidence="3">Stoneville</strain>
        <tissue evidence="3">Whole head</tissue>
    </source>
</reference>
<organism evidence="3 4">
    <name type="scientific">Tenebrio molitor</name>
    <name type="common">Yellow mealworm beetle</name>
    <dbReference type="NCBI Taxonomy" id="7067"/>
    <lineage>
        <taxon>Eukaryota</taxon>
        <taxon>Metazoa</taxon>
        <taxon>Ecdysozoa</taxon>
        <taxon>Arthropoda</taxon>
        <taxon>Hexapoda</taxon>
        <taxon>Insecta</taxon>
        <taxon>Pterygota</taxon>
        <taxon>Neoptera</taxon>
        <taxon>Endopterygota</taxon>
        <taxon>Coleoptera</taxon>
        <taxon>Polyphaga</taxon>
        <taxon>Cucujiformia</taxon>
        <taxon>Tenebrionidae</taxon>
        <taxon>Tenebrio</taxon>
    </lineage>
</organism>
<feature type="transmembrane region" description="Helical" evidence="2">
    <location>
        <begin position="6"/>
        <end position="28"/>
    </location>
</feature>
<keyword evidence="2" id="KW-1133">Transmembrane helix</keyword>
<feature type="region of interest" description="Disordered" evidence="1">
    <location>
        <begin position="58"/>
        <end position="106"/>
    </location>
</feature>
<protein>
    <submittedName>
        <fullName evidence="3">Uncharacterized protein</fullName>
    </submittedName>
</protein>
<evidence type="ECO:0000256" key="1">
    <source>
        <dbReference type="SAM" id="MobiDB-lite"/>
    </source>
</evidence>
<keyword evidence="2" id="KW-0472">Membrane</keyword>
<evidence type="ECO:0000313" key="4">
    <source>
        <dbReference type="Proteomes" id="UP000719412"/>
    </source>
</evidence>
<name>A0A8J6HQH0_TENMO</name>
<evidence type="ECO:0000256" key="2">
    <source>
        <dbReference type="SAM" id="Phobius"/>
    </source>
</evidence>
<reference evidence="3" key="1">
    <citation type="journal article" date="2020" name="J Insects Food Feed">
        <title>The yellow mealworm (Tenebrio molitor) genome: a resource for the emerging insects as food and feed industry.</title>
        <authorList>
            <person name="Eriksson T."/>
            <person name="Andere A."/>
            <person name="Kelstrup H."/>
            <person name="Emery V."/>
            <person name="Picard C."/>
        </authorList>
    </citation>
    <scope>NUCLEOTIDE SEQUENCE</scope>
    <source>
        <strain evidence="3">Stoneville</strain>
        <tissue evidence="3">Whole head</tissue>
    </source>
</reference>
<keyword evidence="2" id="KW-0812">Transmembrane</keyword>
<dbReference type="EMBL" id="JABDTM020016405">
    <property type="protein sequence ID" value="KAH0818880.1"/>
    <property type="molecule type" value="Genomic_DNA"/>
</dbReference>
<keyword evidence="4" id="KW-1185">Reference proteome</keyword>
<comment type="caution">
    <text evidence="3">The sequence shown here is derived from an EMBL/GenBank/DDBJ whole genome shotgun (WGS) entry which is preliminary data.</text>
</comment>
<dbReference type="AlphaFoldDB" id="A0A8J6HQH0"/>
<dbReference type="Proteomes" id="UP000719412">
    <property type="component" value="Unassembled WGS sequence"/>
</dbReference>
<proteinExistence type="predicted"/>
<evidence type="ECO:0000313" key="3">
    <source>
        <dbReference type="EMBL" id="KAH0818880.1"/>
    </source>
</evidence>
<feature type="compositionally biased region" description="Polar residues" evidence="1">
    <location>
        <begin position="64"/>
        <end position="79"/>
    </location>
</feature>
<gene>
    <name evidence="3" type="ORF">GEV33_003911</name>
</gene>